<name>A0A2V1GZE2_9GAMM</name>
<organism evidence="1 2">
    <name type="scientific">Pelagibaculum spongiae</name>
    <dbReference type="NCBI Taxonomy" id="2080658"/>
    <lineage>
        <taxon>Bacteria</taxon>
        <taxon>Pseudomonadati</taxon>
        <taxon>Pseudomonadota</taxon>
        <taxon>Gammaproteobacteria</taxon>
        <taxon>Oceanospirillales</taxon>
        <taxon>Pelagibaculum</taxon>
    </lineage>
</organism>
<keyword evidence="2" id="KW-1185">Reference proteome</keyword>
<dbReference type="Proteomes" id="UP000244906">
    <property type="component" value="Unassembled WGS sequence"/>
</dbReference>
<dbReference type="EMBL" id="QDDL01000001">
    <property type="protein sequence ID" value="PVZ72441.1"/>
    <property type="molecule type" value="Genomic_DNA"/>
</dbReference>
<evidence type="ECO:0000313" key="2">
    <source>
        <dbReference type="Proteomes" id="UP000244906"/>
    </source>
</evidence>
<protein>
    <submittedName>
        <fullName evidence="1">Uncharacterized protein</fullName>
    </submittedName>
</protein>
<gene>
    <name evidence="1" type="ORF">DC094_05400</name>
</gene>
<sequence>MVLNQVCSVVGCMILLTSGLEGCFCRPYNKGRNKNHRKSHQQSLKQHATLQARTGTNLIVCFAVIGMCNRQSKISFNSALC</sequence>
<reference evidence="1 2" key="1">
    <citation type="submission" date="2018-04" db="EMBL/GenBank/DDBJ databases">
        <title>Thalassorhabdus spongiae gen. nov., sp. nov., isolated from a marine sponge in South-West Iceland.</title>
        <authorList>
            <person name="Knobloch S."/>
            <person name="Daussin A."/>
            <person name="Johannsson R."/>
            <person name="Marteinsson V.T."/>
        </authorList>
    </citation>
    <scope>NUCLEOTIDE SEQUENCE [LARGE SCALE GENOMIC DNA]</scope>
    <source>
        <strain evidence="1 2">Hp12</strain>
    </source>
</reference>
<comment type="caution">
    <text evidence="1">The sequence shown here is derived from an EMBL/GenBank/DDBJ whole genome shotgun (WGS) entry which is preliminary data.</text>
</comment>
<dbReference type="AlphaFoldDB" id="A0A2V1GZE2"/>
<proteinExistence type="predicted"/>
<evidence type="ECO:0000313" key="1">
    <source>
        <dbReference type="EMBL" id="PVZ72441.1"/>
    </source>
</evidence>
<accession>A0A2V1GZE2</accession>